<keyword evidence="6" id="KW-1185">Reference proteome</keyword>
<keyword evidence="2" id="KW-0663">Pyridoxal phosphate</keyword>
<keyword evidence="5" id="KW-0456">Lyase</keyword>
<dbReference type="InterPro" id="IPR015422">
    <property type="entry name" value="PyrdxlP-dep_Trfase_small"/>
</dbReference>
<dbReference type="InterPro" id="IPR004839">
    <property type="entry name" value="Aminotransferase_I/II_large"/>
</dbReference>
<reference evidence="5 6" key="1">
    <citation type="submission" date="2024-01" db="EMBL/GenBank/DDBJ databases">
        <title>Draft genome sequence of Gordonia sp. LSe1-13.</title>
        <authorList>
            <person name="Suphannarot A."/>
            <person name="Mingma R."/>
        </authorList>
    </citation>
    <scope>NUCLEOTIDE SEQUENCE [LARGE SCALE GENOMIC DNA]</scope>
    <source>
        <strain evidence="5 6">LSe1-13</strain>
    </source>
</reference>
<accession>A0ABU7MGY1</accession>
<dbReference type="InterPro" id="IPR015421">
    <property type="entry name" value="PyrdxlP-dep_Trfase_major"/>
</dbReference>
<keyword evidence="3" id="KW-0032">Aminotransferase</keyword>
<dbReference type="RefSeq" id="WP_330434521.1">
    <property type="nucleotide sequence ID" value="NZ_JAZDUF010000006.1"/>
</dbReference>
<gene>
    <name evidence="5" type="primary">cobC</name>
    <name evidence="5" type="ORF">VZC37_18665</name>
</gene>
<comment type="cofactor">
    <cofactor evidence="1 3">
        <name>pyridoxal 5'-phosphate</name>
        <dbReference type="ChEBI" id="CHEBI:597326"/>
    </cofactor>
</comment>
<dbReference type="NCBIfam" id="NF005915">
    <property type="entry name" value="PRK07908.1"/>
    <property type="match status" value="1"/>
</dbReference>
<dbReference type="CDD" id="cd00609">
    <property type="entry name" value="AAT_like"/>
    <property type="match status" value="1"/>
</dbReference>
<dbReference type="Pfam" id="PF00155">
    <property type="entry name" value="Aminotran_1_2"/>
    <property type="match status" value="1"/>
</dbReference>
<evidence type="ECO:0000256" key="3">
    <source>
        <dbReference type="RuleBase" id="RU000481"/>
    </source>
</evidence>
<dbReference type="PROSITE" id="PS00105">
    <property type="entry name" value="AA_TRANSFER_CLASS_1"/>
    <property type="match status" value="1"/>
</dbReference>
<feature type="domain" description="Aminotransferase class I/classII large" evidence="4">
    <location>
        <begin position="21"/>
        <end position="342"/>
    </location>
</feature>
<evidence type="ECO:0000313" key="5">
    <source>
        <dbReference type="EMBL" id="MEE3852370.1"/>
    </source>
</evidence>
<evidence type="ECO:0000259" key="4">
    <source>
        <dbReference type="Pfam" id="PF00155"/>
    </source>
</evidence>
<dbReference type="EMBL" id="JAZDUF010000006">
    <property type="protein sequence ID" value="MEE3852370.1"/>
    <property type="molecule type" value="Genomic_DNA"/>
</dbReference>
<name>A0ABU7MGY1_9ACTN</name>
<evidence type="ECO:0000256" key="2">
    <source>
        <dbReference type="ARBA" id="ARBA00022898"/>
    </source>
</evidence>
<dbReference type="EC" id="2.6.1.-" evidence="3"/>
<comment type="caution">
    <text evidence="5">The sequence shown here is derived from an EMBL/GenBank/DDBJ whole genome shotgun (WGS) entry which is preliminary data.</text>
</comment>
<dbReference type="SUPFAM" id="SSF53383">
    <property type="entry name" value="PLP-dependent transferases"/>
    <property type="match status" value="1"/>
</dbReference>
<sequence length="358" mass="38218">MTSGLFARDRHGDADAEPGLVDFAVNVRSGPPRFVADALAARIGDLAAYPSPRDEQRAVETVAAAHGRRPDEVLLLAGAAEGFELLPRLAPRLAALIQPSFTEPELALRAAGIPITDVILPPPWELDATSVPDEADLVVLGNPTNPTSVLHPRTEIEGLRRPGRIVVVDEAFADVTTDPPSGRHEPCSIAAEASDDVIVIRSVTKTFGLAGLRAGYLLAHPDVIGRLTVGRRPWPLGTLALTAVAQCVGPVGQDYARTVAHRIAEDRAAMVAMLETAGIEVCAPPRASFVLIRVPDALALKDRLRHNGFAIRSAANFVGLDDEYVRLAVRDPATTRTLVDTITALREEMAACRQPSPR</sequence>
<evidence type="ECO:0000256" key="1">
    <source>
        <dbReference type="ARBA" id="ARBA00001933"/>
    </source>
</evidence>
<evidence type="ECO:0000313" key="6">
    <source>
        <dbReference type="Proteomes" id="UP001347146"/>
    </source>
</evidence>
<dbReference type="PANTHER" id="PTHR42885">
    <property type="entry name" value="HISTIDINOL-PHOSPHATE AMINOTRANSFERASE-RELATED"/>
    <property type="match status" value="1"/>
</dbReference>
<dbReference type="GO" id="GO:0048472">
    <property type="term" value="F:threonine-phosphate decarboxylase activity"/>
    <property type="evidence" value="ECO:0007669"/>
    <property type="project" value="UniProtKB-EC"/>
</dbReference>
<dbReference type="InterPro" id="IPR004838">
    <property type="entry name" value="NHTrfase_class1_PyrdxlP-BS"/>
</dbReference>
<comment type="similarity">
    <text evidence="3">Belongs to the class-I pyridoxal-phosphate-dependent aminotransferase family.</text>
</comment>
<dbReference type="Gene3D" id="3.90.1150.10">
    <property type="entry name" value="Aspartate Aminotransferase, domain 1"/>
    <property type="match status" value="1"/>
</dbReference>
<organism evidence="5 6">
    <name type="scientific">Gordonia sesuvii</name>
    <dbReference type="NCBI Taxonomy" id="3116777"/>
    <lineage>
        <taxon>Bacteria</taxon>
        <taxon>Bacillati</taxon>
        <taxon>Actinomycetota</taxon>
        <taxon>Actinomycetes</taxon>
        <taxon>Mycobacteriales</taxon>
        <taxon>Gordoniaceae</taxon>
        <taxon>Gordonia</taxon>
    </lineage>
</organism>
<proteinExistence type="inferred from homology"/>
<protein>
    <recommendedName>
        <fullName evidence="3">Aminotransferase</fullName>
        <ecNumber evidence="3">2.6.1.-</ecNumber>
    </recommendedName>
</protein>
<keyword evidence="3" id="KW-0808">Transferase</keyword>
<dbReference type="Proteomes" id="UP001347146">
    <property type="component" value="Unassembled WGS sequence"/>
</dbReference>
<dbReference type="PANTHER" id="PTHR42885:SF1">
    <property type="entry name" value="THREONINE-PHOSPHATE DECARBOXYLASE"/>
    <property type="match status" value="1"/>
</dbReference>
<dbReference type="Gene3D" id="3.40.640.10">
    <property type="entry name" value="Type I PLP-dependent aspartate aminotransferase-like (Major domain)"/>
    <property type="match status" value="1"/>
</dbReference>
<dbReference type="InterPro" id="IPR015424">
    <property type="entry name" value="PyrdxlP-dep_Trfase"/>
</dbReference>